<evidence type="ECO:0000259" key="6">
    <source>
        <dbReference type="Pfam" id="PF14294"/>
    </source>
</evidence>
<dbReference type="EMBL" id="CP010802">
    <property type="protein sequence ID" value="ALC15528.1"/>
    <property type="molecule type" value="Genomic_DNA"/>
</dbReference>
<dbReference type="Proteomes" id="UP000057158">
    <property type="component" value="Chromosome"/>
</dbReference>
<feature type="domain" description="DUF4372" evidence="6">
    <location>
        <begin position="4"/>
        <end position="76"/>
    </location>
</feature>
<name>A0A0M5INJ7_9BACT</name>
<dbReference type="EMBL" id="CP010802">
    <property type="protein sequence ID" value="ALC15472.1"/>
    <property type="molecule type" value="Genomic_DNA"/>
</dbReference>
<dbReference type="EMBL" id="CP010802">
    <property type="protein sequence ID" value="ALC18135.1"/>
    <property type="molecule type" value="Genomic_DNA"/>
</dbReference>
<evidence type="ECO:0000313" key="8">
    <source>
        <dbReference type="EMBL" id="ALC15528.1"/>
    </source>
</evidence>
<evidence type="ECO:0000313" key="11">
    <source>
        <dbReference type="EMBL" id="ALC16945.1"/>
    </source>
</evidence>
<dbReference type="GO" id="GO:0006313">
    <property type="term" value="P:DNA transposition"/>
    <property type="evidence" value="ECO:0007669"/>
    <property type="project" value="InterPro"/>
</dbReference>
<dbReference type="Gene3D" id="3.90.350.10">
    <property type="entry name" value="Transposase Inhibitor Protein From Tn5, Chain A, domain 1"/>
    <property type="match status" value="1"/>
</dbReference>
<dbReference type="KEGG" id="des:DSOUD_0740"/>
<evidence type="ECO:0000313" key="15">
    <source>
        <dbReference type="EMBL" id="ALC18199.1"/>
    </source>
</evidence>
<evidence type="ECO:0000256" key="3">
    <source>
        <dbReference type="ARBA" id="ARBA00023125"/>
    </source>
</evidence>
<dbReference type="RefSeq" id="WP_053549677.1">
    <property type="nucleotide sequence ID" value="NZ_CP010802.1"/>
</dbReference>
<dbReference type="SUPFAM" id="SSF53098">
    <property type="entry name" value="Ribonuclease H-like"/>
    <property type="match status" value="1"/>
</dbReference>
<dbReference type="KEGG" id="des:DSOUD_1596"/>
<organism evidence="12 16">
    <name type="scientific">Desulfuromonas soudanensis</name>
    <dbReference type="NCBI Taxonomy" id="1603606"/>
    <lineage>
        <taxon>Bacteria</taxon>
        <taxon>Pseudomonadati</taxon>
        <taxon>Thermodesulfobacteriota</taxon>
        <taxon>Desulfuromonadia</taxon>
        <taxon>Desulfuromonadales</taxon>
        <taxon>Desulfuromonadaceae</taxon>
        <taxon>Desulfuromonas</taxon>
    </lineage>
</organism>
<dbReference type="KEGG" id="des:DSOUD_2530"/>
<dbReference type="PATRIC" id="fig|1603606.3.peg.1571"/>
<dbReference type="InterPro" id="IPR025399">
    <property type="entry name" value="DUF4372"/>
</dbReference>
<dbReference type="EMBL" id="CP010802">
    <property type="protein sequence ID" value="ALC16219.1"/>
    <property type="molecule type" value="Genomic_DNA"/>
</dbReference>
<dbReference type="AlphaFoldDB" id="A0A0M5INJ7"/>
<evidence type="ECO:0000313" key="9">
    <source>
        <dbReference type="EMBL" id="ALC16219.1"/>
    </source>
</evidence>
<dbReference type="InterPro" id="IPR012337">
    <property type="entry name" value="RNaseH-like_sf"/>
</dbReference>
<keyword evidence="3" id="KW-0238">DNA-binding</keyword>
<dbReference type="GO" id="GO:0004803">
    <property type="term" value="F:transposase activity"/>
    <property type="evidence" value="ECO:0007669"/>
    <property type="project" value="InterPro"/>
</dbReference>
<dbReference type="OrthoDB" id="5411425at2"/>
<dbReference type="EMBL" id="CP010802">
    <property type="protein sequence ID" value="ALC16945.1"/>
    <property type="molecule type" value="Genomic_DNA"/>
</dbReference>
<dbReference type="KEGG" id="des:DSOUD_3485"/>
<proteinExistence type="inferred from homology"/>
<evidence type="ECO:0000313" key="16">
    <source>
        <dbReference type="Proteomes" id="UP000057158"/>
    </source>
</evidence>
<dbReference type="KEGG" id="des:DSOUD_1440"/>
<evidence type="ECO:0000256" key="4">
    <source>
        <dbReference type="ARBA" id="ARBA00023172"/>
    </source>
</evidence>
<sequence>MNAGQTVFRQLLQFLPRHEFNLCARRYRGEYRAKSFTAFDQFLCLAYAQLSGRESLRDIETCLNSHREKLYHIGFRGAVSRSTLADANERRDWRIFQDFGQVLIGMAQQLYRDEPLAIELKQPLFAFDSTTIDLCLTLFPWAEFRTTKAAVKMHTLIDLRGIIPTFVAVTTGKVHDVKMLDEMPVTEEAIYTMDRGYVDFARLYAIHRQGAFFVVRAKDNLRYQRLYSLPKDKEAGVRADQVIALVTQKSKKGYPERLRRVSYVDKERNKRLVFLTNHFEIGATTVADIYKQRWQVELFFKWIKQHLRIKAFYGTSINAVKSQIWVALCIYLLVAIAKRQLSIKCTLYTFLQILEVNLFEKKPISSLVAEALKQIPDTQDYNQLNLFGY</sequence>
<evidence type="ECO:0000313" key="13">
    <source>
        <dbReference type="EMBL" id="ALC17283.1"/>
    </source>
</evidence>
<dbReference type="STRING" id="1603606.DSOUD_0684"/>
<keyword evidence="4" id="KW-0233">DNA recombination</keyword>
<dbReference type="InterPro" id="IPR047952">
    <property type="entry name" value="Transpos_IS4"/>
</dbReference>
<evidence type="ECO:0000256" key="2">
    <source>
        <dbReference type="ARBA" id="ARBA00022578"/>
    </source>
</evidence>
<dbReference type="PANTHER" id="PTHR33258">
    <property type="entry name" value="TRANSPOSASE INSL FOR INSERTION SEQUENCE ELEMENT IS186A-RELATED"/>
    <property type="match status" value="1"/>
</dbReference>
<dbReference type="PANTHER" id="PTHR33258:SF1">
    <property type="entry name" value="TRANSPOSASE INSL FOR INSERTION SEQUENCE ELEMENT IS186A-RELATED"/>
    <property type="match status" value="1"/>
</dbReference>
<dbReference type="EMBL" id="CP010802">
    <property type="protein sequence ID" value="ALC18199.1"/>
    <property type="molecule type" value="Genomic_DNA"/>
</dbReference>
<dbReference type="Pfam" id="PF14294">
    <property type="entry name" value="DUF4372"/>
    <property type="match status" value="1"/>
</dbReference>
<dbReference type="KEGG" id="des:DSOUD_3418"/>
<evidence type="ECO:0000313" key="12">
    <source>
        <dbReference type="EMBL" id="ALC17124.1"/>
    </source>
</evidence>
<dbReference type="KEGG" id="des:DSOUD_0684"/>
<reference evidence="12 16" key="1">
    <citation type="submission" date="2015-07" db="EMBL/GenBank/DDBJ databases">
        <title>Isolation and Genomic Characterization of a Novel Halophilic Metal-Reducing Deltaproteobacterium from the Deep Subsurface.</title>
        <authorList>
            <person name="Badalamenti J.P."/>
            <person name="Summers Z.M."/>
            <person name="Gralnick J.A."/>
            <person name="Bond D.R."/>
        </authorList>
    </citation>
    <scope>NUCLEOTIDE SEQUENCE [LARGE SCALE GENOMIC DNA]</scope>
    <source>
        <strain evidence="12 16">WTL</strain>
    </source>
</reference>
<dbReference type="Pfam" id="PF01609">
    <property type="entry name" value="DDE_Tnp_1"/>
    <property type="match status" value="1"/>
</dbReference>
<dbReference type="EMBL" id="CP010802">
    <property type="protein sequence ID" value="ALC17124.1"/>
    <property type="molecule type" value="Genomic_DNA"/>
</dbReference>
<evidence type="ECO:0000259" key="5">
    <source>
        <dbReference type="Pfam" id="PF01609"/>
    </source>
</evidence>
<dbReference type="KEGG" id="des:DSOUD_2180"/>
<dbReference type="NCBIfam" id="NF033592">
    <property type="entry name" value="transpos_IS4_1"/>
    <property type="match status" value="1"/>
</dbReference>
<protein>
    <submittedName>
        <fullName evidence="7">IS4 transposase</fullName>
    </submittedName>
    <submittedName>
        <fullName evidence="12">Transposase, IS4 family</fullName>
    </submittedName>
</protein>
<evidence type="ECO:0000313" key="10">
    <source>
        <dbReference type="EMBL" id="ALC16374.1"/>
    </source>
</evidence>
<accession>A0A0M5INJ7</accession>
<evidence type="ECO:0000313" key="7">
    <source>
        <dbReference type="EMBL" id="ALC15472.1"/>
    </source>
</evidence>
<evidence type="ECO:0000313" key="14">
    <source>
        <dbReference type="EMBL" id="ALC18135.1"/>
    </source>
</evidence>
<dbReference type="GO" id="GO:0003677">
    <property type="term" value="F:DNA binding"/>
    <property type="evidence" value="ECO:0007669"/>
    <property type="project" value="UniProtKB-KW"/>
</dbReference>
<dbReference type="InterPro" id="IPR002559">
    <property type="entry name" value="Transposase_11"/>
</dbReference>
<dbReference type="EMBL" id="CP010802">
    <property type="protein sequence ID" value="ALC17283.1"/>
    <property type="molecule type" value="Genomic_DNA"/>
</dbReference>
<evidence type="ECO:0000256" key="1">
    <source>
        <dbReference type="ARBA" id="ARBA00010075"/>
    </source>
</evidence>
<dbReference type="KEGG" id="des:DSOUD_2363"/>
<dbReference type="EMBL" id="CP010802">
    <property type="protein sequence ID" value="ALC16374.1"/>
    <property type="molecule type" value="Genomic_DNA"/>
</dbReference>
<comment type="similarity">
    <text evidence="1">Belongs to the transposase 11 family.</text>
</comment>
<feature type="domain" description="Transposase IS4-like" evidence="5">
    <location>
        <begin position="121"/>
        <end position="333"/>
    </location>
</feature>
<gene>
    <name evidence="7" type="ORF">DSOUD_0684</name>
    <name evidence="8" type="ORF">DSOUD_0740</name>
    <name evidence="9" type="ORF">DSOUD_1440</name>
    <name evidence="10" type="ORF">DSOUD_1596</name>
    <name evidence="11" type="ORF">DSOUD_2180</name>
    <name evidence="12" type="ORF">DSOUD_2363</name>
    <name evidence="13" type="ORF">DSOUD_2530</name>
    <name evidence="14" type="ORF">DSOUD_3418</name>
    <name evidence="15" type="ORF">DSOUD_3485</name>
</gene>
<keyword evidence="2" id="KW-0815">Transposition</keyword>
<keyword evidence="16" id="KW-1185">Reference proteome</keyword>